<evidence type="ECO:0000313" key="3">
    <source>
        <dbReference type="EMBL" id="CAB0038510.1"/>
    </source>
</evidence>
<feature type="compositionally biased region" description="Low complexity" evidence="1">
    <location>
        <begin position="1225"/>
        <end position="1235"/>
    </location>
</feature>
<feature type="compositionally biased region" description="Basic and acidic residues" evidence="1">
    <location>
        <begin position="1324"/>
        <end position="1343"/>
    </location>
</feature>
<proteinExistence type="predicted"/>
<accession>A0A6H5IJW7</accession>
<feature type="compositionally biased region" description="Polar residues" evidence="1">
    <location>
        <begin position="463"/>
        <end position="477"/>
    </location>
</feature>
<dbReference type="Gene3D" id="3.60.10.10">
    <property type="entry name" value="Endonuclease/exonuclease/phosphatase"/>
    <property type="match status" value="2"/>
</dbReference>
<dbReference type="CDD" id="cd09077">
    <property type="entry name" value="R1-I-EN"/>
    <property type="match status" value="1"/>
</dbReference>
<keyword evidence="4" id="KW-1185">Reference proteome</keyword>
<dbReference type="InterPro" id="IPR036691">
    <property type="entry name" value="Endo/exonu/phosph_ase_sf"/>
</dbReference>
<dbReference type="SUPFAM" id="SSF56672">
    <property type="entry name" value="DNA/RNA polymerases"/>
    <property type="match status" value="1"/>
</dbReference>
<feature type="region of interest" description="Disordered" evidence="1">
    <location>
        <begin position="1225"/>
        <end position="1245"/>
    </location>
</feature>
<dbReference type="OrthoDB" id="411871at2759"/>
<dbReference type="SUPFAM" id="SSF56219">
    <property type="entry name" value="DNase I-like"/>
    <property type="match status" value="2"/>
</dbReference>
<dbReference type="PROSITE" id="PS50878">
    <property type="entry name" value="RT_POL"/>
    <property type="match status" value="1"/>
</dbReference>
<feature type="compositionally biased region" description="Low complexity" evidence="1">
    <location>
        <begin position="227"/>
        <end position="241"/>
    </location>
</feature>
<organism evidence="3 4">
    <name type="scientific">Trichogramma brassicae</name>
    <dbReference type="NCBI Taxonomy" id="86971"/>
    <lineage>
        <taxon>Eukaryota</taxon>
        <taxon>Metazoa</taxon>
        <taxon>Ecdysozoa</taxon>
        <taxon>Arthropoda</taxon>
        <taxon>Hexapoda</taxon>
        <taxon>Insecta</taxon>
        <taxon>Pterygota</taxon>
        <taxon>Neoptera</taxon>
        <taxon>Endopterygota</taxon>
        <taxon>Hymenoptera</taxon>
        <taxon>Apocrita</taxon>
        <taxon>Proctotrupomorpha</taxon>
        <taxon>Chalcidoidea</taxon>
        <taxon>Trichogrammatidae</taxon>
        <taxon>Trichogramma</taxon>
    </lineage>
</organism>
<dbReference type="Proteomes" id="UP000479190">
    <property type="component" value="Unassembled WGS sequence"/>
</dbReference>
<dbReference type="GO" id="GO:0071897">
    <property type="term" value="P:DNA biosynthetic process"/>
    <property type="evidence" value="ECO:0007669"/>
    <property type="project" value="UniProtKB-ARBA"/>
</dbReference>
<protein>
    <recommendedName>
        <fullName evidence="2">Reverse transcriptase domain-containing protein</fullName>
    </recommendedName>
</protein>
<evidence type="ECO:0000259" key="2">
    <source>
        <dbReference type="PROSITE" id="PS50878"/>
    </source>
</evidence>
<feature type="region of interest" description="Disordered" evidence="1">
    <location>
        <begin position="1318"/>
        <end position="1358"/>
    </location>
</feature>
<dbReference type="InterPro" id="IPR043502">
    <property type="entry name" value="DNA/RNA_pol_sf"/>
</dbReference>
<gene>
    <name evidence="3" type="ORF">TBRA_LOCUS10291</name>
</gene>
<dbReference type="Pfam" id="PF14529">
    <property type="entry name" value="Exo_endo_phos_2"/>
    <property type="match status" value="1"/>
</dbReference>
<feature type="region of interest" description="Disordered" evidence="1">
    <location>
        <begin position="462"/>
        <end position="486"/>
    </location>
</feature>
<evidence type="ECO:0000313" key="4">
    <source>
        <dbReference type="Proteomes" id="UP000479190"/>
    </source>
</evidence>
<sequence length="1358" mass="149450">MNRKNLENFLTPLKFRILYDESNGIPSAQHKYCIQFDVTFFPEGARGPATSQSIQLLKTFKSLNFGLVRSSLTLSKIFVHELLCILNTFANNKQLNSIGLLFIALSNISTIPSTSIRPELPVWLTLHFSLCTSNHSKYSKNLALALTLGKDPDSEMTFLSVEDITENVKKRNRLLHLGGVQLQEVAYNLQGAIVDEAVGINVHRESRRIDDLPSNDIRTTPLDHRPLTSPTPGSLTPTPSGNLGAQGGACATVLLWAESLLHLGADCGNYIFSIYSPPRLSQEEFIGLLNNIVDEARGKTPILVAGDFNAWATEWGSRETKPRGRALLNALATLDVLLLNTGSKPTFVGEQGESVIDLTFAGVSLFNRVESWQVSDIYTSSDHKAIVYEILLEENQGVGRAPAGNRRWSARSFDGDSFAEIVSGMEIRSGFRRGHVDELMSTITRACDAPPCPEERVIAGATSLPTGGTTTSRSVDGTASAREGAPSEHAAVLTKSYVARSSPTLGGGYAMRLRTVMSRLKAPRTSPPTAPDLVRRAVSTLFPSVIPRLIGAPPLLEEHLIPEVGVEELRWAYRRVRIGAAPGPDGIPNTALKAAVEACFDSFRRVFTACLREGCFPARWKRQRLVLMLKPGKPAAEPSSYRPLCMLDTAGTPSTQRGGTKILTALSQMEVPAYLQRMVSNYFRGRVLEFTTDDGAETYEVTAGVPQGSVLGPILWNVMYDRILRLELPRPAKIVGFADDIAITVVAKHLDFVEFYSNETIRLVRAALTELGLQTADQKTEVLLVTSRKVTETITVRAGGHYITSAPCIRYLGVHIDARLRFEEHLRIVSDKANRVAGPLLGLMPNIGGPRSSRRRLYANVVDSILLYGAPAWSEAAKKQSYTRRAASIHRRTCLRVICGFCSISHEATYVLASIPPLTLLIDERSRLYSRRLESVGSEERTKTIEEWQAQWTRSRKGRWTHRLIPNITLTRPRASILLDSLALLDAVLLNTGDVPTFNGRQGSSIVDLTFVCETLTPRVLSWTVSELYTHSDHQAIVFEIEDDGASSGPSTRRSYRWNARTLDVDRFSAVVSGASVTPGTAEDMASSLMSVITGACDASMSKANPRRRHEPVYWWTAEIADLRRSCQRARRLFQRSRGRHDEETRSANYASARRLLRVAIKTSKRRCWRQLCDEVDNDVWGKPYKVAMSRLGCPQAKQPSSPLLVRGAVAALFPRGAERACPATAASSGGAYTGRHLGGTQRSSVEDKGALRARPGWHTQLSAQDRCCRASRHLLAGVHDVPGDRRFSVQLEAPETCPAPKARQTSRRAVLVSSAVHAGHGGQDSRENHMRPLEAFTERDPEASLNDSTASGKGDQR</sequence>
<reference evidence="3 4" key="1">
    <citation type="submission" date="2020-02" db="EMBL/GenBank/DDBJ databases">
        <authorList>
            <person name="Ferguson B K."/>
        </authorList>
    </citation>
    <scope>NUCLEOTIDE SEQUENCE [LARGE SCALE GENOMIC DNA]</scope>
</reference>
<dbReference type="GO" id="GO:0003824">
    <property type="term" value="F:catalytic activity"/>
    <property type="evidence" value="ECO:0007669"/>
    <property type="project" value="InterPro"/>
</dbReference>
<name>A0A6H5IJW7_9HYME</name>
<feature type="region of interest" description="Disordered" evidence="1">
    <location>
        <begin position="211"/>
        <end position="241"/>
    </location>
</feature>
<evidence type="ECO:0000256" key="1">
    <source>
        <dbReference type="SAM" id="MobiDB-lite"/>
    </source>
</evidence>
<dbReference type="InterPro" id="IPR005135">
    <property type="entry name" value="Endo/exonuclease/phosphatase"/>
</dbReference>
<dbReference type="EMBL" id="CADCXV010000910">
    <property type="protein sequence ID" value="CAB0038510.1"/>
    <property type="molecule type" value="Genomic_DNA"/>
</dbReference>
<dbReference type="Pfam" id="PF00078">
    <property type="entry name" value="RVT_1"/>
    <property type="match status" value="1"/>
</dbReference>
<dbReference type="InterPro" id="IPR000477">
    <property type="entry name" value="RT_dom"/>
</dbReference>
<feature type="domain" description="Reverse transcriptase" evidence="2">
    <location>
        <begin position="562"/>
        <end position="816"/>
    </location>
</feature>
<dbReference type="PANTHER" id="PTHR19446">
    <property type="entry name" value="REVERSE TRANSCRIPTASES"/>
    <property type="match status" value="1"/>
</dbReference>